<gene>
    <name evidence="3" type="ORF">ASZ90_017975</name>
</gene>
<dbReference type="InterPro" id="IPR029052">
    <property type="entry name" value="Metallo-depent_PP-like"/>
</dbReference>
<dbReference type="InterPro" id="IPR019079">
    <property type="entry name" value="Capsule_synth_CapA"/>
</dbReference>
<dbReference type="AlphaFoldDB" id="A0A0W8E849"/>
<comment type="similarity">
    <text evidence="1">Belongs to the CapA family.</text>
</comment>
<evidence type="ECO:0000313" key="3">
    <source>
        <dbReference type="EMBL" id="KUG04614.1"/>
    </source>
</evidence>
<name>A0A0W8E849_9ZZZZ</name>
<dbReference type="Gene3D" id="3.60.21.10">
    <property type="match status" value="1"/>
</dbReference>
<dbReference type="InterPro" id="IPR052169">
    <property type="entry name" value="CW_Biosynth-Accessory"/>
</dbReference>
<comment type="caution">
    <text evidence="3">The sequence shown here is derived from an EMBL/GenBank/DDBJ whole genome shotgun (WGS) entry which is preliminary data.</text>
</comment>
<accession>A0A0W8E849</accession>
<protein>
    <submittedName>
        <fullName evidence="3">Capsule biosynthesis protein capa</fullName>
    </submittedName>
</protein>
<dbReference type="PANTHER" id="PTHR33393:SF12">
    <property type="entry name" value="CAPSULE BIOSYNTHESIS PROTEIN CAPA"/>
    <property type="match status" value="1"/>
</dbReference>
<proteinExistence type="inferred from homology"/>
<dbReference type="PANTHER" id="PTHR33393">
    <property type="entry name" value="POLYGLUTAMINE SYNTHESIS ACCESSORY PROTEIN RV0574C-RELATED"/>
    <property type="match status" value="1"/>
</dbReference>
<dbReference type="SUPFAM" id="SSF56300">
    <property type="entry name" value="Metallo-dependent phosphatases"/>
    <property type="match status" value="1"/>
</dbReference>
<organism evidence="3">
    <name type="scientific">hydrocarbon metagenome</name>
    <dbReference type="NCBI Taxonomy" id="938273"/>
    <lineage>
        <taxon>unclassified sequences</taxon>
        <taxon>metagenomes</taxon>
        <taxon>ecological metagenomes</taxon>
    </lineage>
</organism>
<feature type="domain" description="Capsule synthesis protein CapA" evidence="2">
    <location>
        <begin position="59"/>
        <end position="304"/>
    </location>
</feature>
<evidence type="ECO:0000256" key="1">
    <source>
        <dbReference type="ARBA" id="ARBA00005662"/>
    </source>
</evidence>
<sequence length="399" mass="44872">MWYAYKFNFIIRAIVLCIISTVFCCCSMGCHIPKAEAPAENQEIEAIVTEAKPLSSEITLVAVGDCLMHNTQIWSGQQADGTYNFDCFFAEVQNLIKQGDYSSISFEAPLAGPESGYTGYPLFNSPDAVAQTFKRSGFDLVTTANNHAFDRGYPGAMRTLEVLRSSGLDTIGTYVSEEESKDFLIKDIRGVKVGYLAYSYGTNGIPIPAEKSYCFNLLDRDQILSDISKLRPQVDVLILILHWGSEYMPQPNPEQEDLAYEFLDAGADVILGSHPHVIQPMKMIEINQQDKLILYSMGNIISHQQGLERNSGIILEMKFSKNFDSKVTRLVEVRYTPTYSHSYYDENGHRKFRVVPVEKTLEDIKDGLEPFLTEKDIPLLQQVLESTTSQLGENFRADV</sequence>
<evidence type="ECO:0000259" key="2">
    <source>
        <dbReference type="SMART" id="SM00854"/>
    </source>
</evidence>
<dbReference type="SMART" id="SM00854">
    <property type="entry name" value="PGA_cap"/>
    <property type="match status" value="1"/>
</dbReference>
<dbReference type="EMBL" id="LNQE01001844">
    <property type="protein sequence ID" value="KUG04614.1"/>
    <property type="molecule type" value="Genomic_DNA"/>
</dbReference>
<dbReference type="CDD" id="cd07381">
    <property type="entry name" value="MPP_CapA"/>
    <property type="match status" value="1"/>
</dbReference>
<reference evidence="3" key="1">
    <citation type="journal article" date="2015" name="Proc. Natl. Acad. Sci. U.S.A.">
        <title>Networks of energetic and metabolic interactions define dynamics in microbial communities.</title>
        <authorList>
            <person name="Embree M."/>
            <person name="Liu J.K."/>
            <person name="Al-Bassam M.M."/>
            <person name="Zengler K."/>
        </authorList>
    </citation>
    <scope>NUCLEOTIDE SEQUENCE</scope>
</reference>
<dbReference type="Pfam" id="PF09587">
    <property type="entry name" value="PGA_cap"/>
    <property type="match status" value="1"/>
</dbReference>